<dbReference type="AlphaFoldDB" id="A0ABD3I9V9"/>
<dbReference type="Proteomes" id="UP001633002">
    <property type="component" value="Unassembled WGS sequence"/>
</dbReference>
<organism evidence="1 2">
    <name type="scientific">Riccia sorocarpa</name>
    <dbReference type="NCBI Taxonomy" id="122646"/>
    <lineage>
        <taxon>Eukaryota</taxon>
        <taxon>Viridiplantae</taxon>
        <taxon>Streptophyta</taxon>
        <taxon>Embryophyta</taxon>
        <taxon>Marchantiophyta</taxon>
        <taxon>Marchantiopsida</taxon>
        <taxon>Marchantiidae</taxon>
        <taxon>Marchantiales</taxon>
        <taxon>Ricciaceae</taxon>
        <taxon>Riccia</taxon>
    </lineage>
</organism>
<keyword evidence="2" id="KW-1185">Reference proteome</keyword>
<evidence type="ECO:0000313" key="1">
    <source>
        <dbReference type="EMBL" id="KAL3700485.1"/>
    </source>
</evidence>
<evidence type="ECO:0000313" key="2">
    <source>
        <dbReference type="Proteomes" id="UP001633002"/>
    </source>
</evidence>
<sequence length="95" mass="10617">MTFSYGNLFPVRITGISFGSGTHHVYSLVDKGHGILGSAAKLESVESEDMFQTEKSHVQLGEKSYKKLIRSALYEQEEKSKTFRTGDELSVKLVM</sequence>
<gene>
    <name evidence="1" type="ORF">R1sor_018507</name>
</gene>
<name>A0ABD3I9V9_9MARC</name>
<protein>
    <submittedName>
        <fullName evidence="1">Uncharacterized protein</fullName>
    </submittedName>
</protein>
<proteinExistence type="predicted"/>
<comment type="caution">
    <text evidence="1">The sequence shown here is derived from an EMBL/GenBank/DDBJ whole genome shotgun (WGS) entry which is preliminary data.</text>
</comment>
<dbReference type="EMBL" id="JBJQOH010000001">
    <property type="protein sequence ID" value="KAL3700485.1"/>
    <property type="molecule type" value="Genomic_DNA"/>
</dbReference>
<reference evidence="1 2" key="1">
    <citation type="submission" date="2024-09" db="EMBL/GenBank/DDBJ databases">
        <title>Chromosome-scale assembly of Riccia sorocarpa.</title>
        <authorList>
            <person name="Paukszto L."/>
        </authorList>
    </citation>
    <scope>NUCLEOTIDE SEQUENCE [LARGE SCALE GENOMIC DNA]</scope>
    <source>
        <strain evidence="1">LP-2024</strain>
        <tissue evidence="1">Aerial parts of the thallus</tissue>
    </source>
</reference>
<accession>A0ABD3I9V9</accession>